<dbReference type="AlphaFoldDB" id="A0A347UGU1"/>
<name>A0A347UGU1_9RHOB</name>
<dbReference type="RefSeq" id="WP_118942725.1">
    <property type="nucleotide sequence ID" value="NZ_CP032125.1"/>
</dbReference>
<reference evidence="1 2" key="1">
    <citation type="submission" date="2018-09" db="EMBL/GenBank/DDBJ databases">
        <title>Profundibacter amoris BAR1 gen. nov., sp. nov., a new member of the Roseobacter clade isolated at Lokis Castle Vent Field on the Arctic Mid-Oceanic Ridge.</title>
        <authorList>
            <person name="Le Moine Bauer S."/>
            <person name="Sjoeberg A.G."/>
            <person name="L'Haridon S."/>
            <person name="Stokke R."/>
            <person name="Roalkvam I."/>
            <person name="Steen I.H."/>
            <person name="Dahle H."/>
        </authorList>
    </citation>
    <scope>NUCLEOTIDE SEQUENCE [LARGE SCALE GENOMIC DNA]</scope>
    <source>
        <strain evidence="1 2">BAR1</strain>
    </source>
</reference>
<keyword evidence="2" id="KW-1185">Reference proteome</keyword>
<dbReference type="OrthoDB" id="8548224at2"/>
<evidence type="ECO:0008006" key="3">
    <source>
        <dbReference type="Google" id="ProtNLM"/>
    </source>
</evidence>
<accession>A0A347UGU1</accession>
<sequence>MSNLDHNFNSIASNSAKSKADVPKYPPPFSIRFTFEERARLDAERGCKTLSAHIRECLFGEDAAPRKRPGNSPVGDAEALGRVLGALGSSRLSSNLNQLAKAVNTGSLPVTPETEADLVEACHEIRALRSDMLRALGKLPRSEP</sequence>
<organism evidence="1 2">
    <name type="scientific">Profundibacter amoris</name>
    <dbReference type="NCBI Taxonomy" id="2171755"/>
    <lineage>
        <taxon>Bacteria</taxon>
        <taxon>Pseudomonadati</taxon>
        <taxon>Pseudomonadota</taxon>
        <taxon>Alphaproteobacteria</taxon>
        <taxon>Rhodobacterales</taxon>
        <taxon>Paracoccaceae</taxon>
        <taxon>Profundibacter</taxon>
    </lineage>
</organism>
<proteinExistence type="predicted"/>
<dbReference type="KEGG" id="pamo:BAR1_09070"/>
<protein>
    <recommendedName>
        <fullName evidence="3">Plasmid mobilization relaxosome protein MobC</fullName>
    </recommendedName>
</protein>
<evidence type="ECO:0000313" key="2">
    <source>
        <dbReference type="Proteomes" id="UP000261704"/>
    </source>
</evidence>
<evidence type="ECO:0000313" key="1">
    <source>
        <dbReference type="EMBL" id="AXX98069.1"/>
    </source>
</evidence>
<dbReference type="Proteomes" id="UP000261704">
    <property type="component" value="Chromosome"/>
</dbReference>
<dbReference type="EMBL" id="CP032125">
    <property type="protein sequence ID" value="AXX98069.1"/>
    <property type="molecule type" value="Genomic_DNA"/>
</dbReference>
<gene>
    <name evidence="1" type="ORF">BAR1_09070</name>
</gene>